<feature type="repeat" description="TPR" evidence="3">
    <location>
        <begin position="39"/>
        <end position="72"/>
    </location>
</feature>
<reference evidence="4 5" key="1">
    <citation type="submission" date="2022-04" db="EMBL/GenBank/DDBJ databases">
        <title>Positive selection, recombination, and allopatry shape intraspecific diversity of widespread and dominant cyanobacteria.</title>
        <authorList>
            <person name="Wei J."/>
            <person name="Shu W."/>
            <person name="Hu C."/>
        </authorList>
    </citation>
    <scope>NUCLEOTIDE SEQUENCE [LARGE SCALE GENOMIC DNA]</scope>
    <source>
        <strain evidence="4 5">AS-A4</strain>
    </source>
</reference>
<sequence length="104" mass="11555">MTIFQPTATAVAVTPALAAHPEPQLLTQRTASYVPTESYRTWYQRGLFLLETKHPERALGCFDQALRLDAAQPDVWYTRGEVLRPMPPLTKPPVANRNYSGSGG</sequence>
<dbReference type="RefSeq" id="WP_190446822.1">
    <property type="nucleotide sequence ID" value="NZ_JAMPLM010000108.1"/>
</dbReference>
<evidence type="ECO:0000313" key="4">
    <source>
        <dbReference type="EMBL" id="MEP1062873.1"/>
    </source>
</evidence>
<name>A0ABV0KUE6_9CYAN</name>
<dbReference type="Gene3D" id="1.25.40.10">
    <property type="entry name" value="Tetratricopeptide repeat domain"/>
    <property type="match status" value="1"/>
</dbReference>
<keyword evidence="5" id="KW-1185">Reference proteome</keyword>
<keyword evidence="2 3" id="KW-0802">TPR repeat</keyword>
<dbReference type="SUPFAM" id="SSF48452">
    <property type="entry name" value="TPR-like"/>
    <property type="match status" value="1"/>
</dbReference>
<evidence type="ECO:0000256" key="3">
    <source>
        <dbReference type="PROSITE-ProRule" id="PRU00339"/>
    </source>
</evidence>
<evidence type="ECO:0000256" key="1">
    <source>
        <dbReference type="ARBA" id="ARBA00022737"/>
    </source>
</evidence>
<dbReference type="Proteomes" id="UP001476950">
    <property type="component" value="Unassembled WGS sequence"/>
</dbReference>
<keyword evidence="1" id="KW-0677">Repeat</keyword>
<evidence type="ECO:0008006" key="6">
    <source>
        <dbReference type="Google" id="ProtNLM"/>
    </source>
</evidence>
<dbReference type="Pfam" id="PF07719">
    <property type="entry name" value="TPR_2"/>
    <property type="match status" value="1"/>
</dbReference>
<comment type="caution">
    <text evidence="4">The sequence shown here is derived from an EMBL/GenBank/DDBJ whole genome shotgun (WGS) entry which is preliminary data.</text>
</comment>
<accession>A0ABV0KUE6</accession>
<dbReference type="InterPro" id="IPR019734">
    <property type="entry name" value="TPR_rpt"/>
</dbReference>
<organism evidence="4 5">
    <name type="scientific">Stenomitos frigidus AS-A4</name>
    <dbReference type="NCBI Taxonomy" id="2933935"/>
    <lineage>
        <taxon>Bacteria</taxon>
        <taxon>Bacillati</taxon>
        <taxon>Cyanobacteriota</taxon>
        <taxon>Cyanophyceae</taxon>
        <taxon>Leptolyngbyales</taxon>
        <taxon>Leptolyngbyaceae</taxon>
        <taxon>Stenomitos</taxon>
    </lineage>
</organism>
<dbReference type="EMBL" id="JAMPLM010000108">
    <property type="protein sequence ID" value="MEP1062873.1"/>
    <property type="molecule type" value="Genomic_DNA"/>
</dbReference>
<proteinExistence type="predicted"/>
<evidence type="ECO:0000256" key="2">
    <source>
        <dbReference type="ARBA" id="ARBA00022803"/>
    </source>
</evidence>
<protein>
    <recommendedName>
        <fullName evidence="6">Tetratricopeptide repeat protein</fullName>
    </recommendedName>
</protein>
<dbReference type="InterPro" id="IPR013105">
    <property type="entry name" value="TPR_2"/>
</dbReference>
<gene>
    <name evidence="4" type="ORF">NDI38_31380</name>
</gene>
<dbReference type="InterPro" id="IPR011990">
    <property type="entry name" value="TPR-like_helical_dom_sf"/>
</dbReference>
<dbReference type="PROSITE" id="PS50005">
    <property type="entry name" value="TPR"/>
    <property type="match status" value="1"/>
</dbReference>
<evidence type="ECO:0000313" key="5">
    <source>
        <dbReference type="Proteomes" id="UP001476950"/>
    </source>
</evidence>